<organism evidence="3 4">
    <name type="scientific">Burkholderia metallica</name>
    <dbReference type="NCBI Taxonomy" id="488729"/>
    <lineage>
        <taxon>Bacteria</taxon>
        <taxon>Pseudomonadati</taxon>
        <taxon>Pseudomonadota</taxon>
        <taxon>Betaproteobacteria</taxon>
        <taxon>Burkholderiales</taxon>
        <taxon>Burkholderiaceae</taxon>
        <taxon>Burkholderia</taxon>
        <taxon>Burkholderia cepacia complex</taxon>
    </lineage>
</organism>
<keyword evidence="4" id="KW-1185">Reference proteome</keyword>
<dbReference type="RefSeq" id="WP_301756773.1">
    <property type="nucleotide sequence ID" value="NZ_JAUJSQ010000011.1"/>
</dbReference>
<keyword evidence="3" id="KW-0282">Flagellum</keyword>
<dbReference type="SMART" id="SM00047">
    <property type="entry name" value="LYZ2"/>
    <property type="match status" value="1"/>
</dbReference>
<accession>A0ABT8PHR2</accession>
<evidence type="ECO:0000259" key="2">
    <source>
        <dbReference type="SMART" id="SM00047"/>
    </source>
</evidence>
<keyword evidence="3" id="KW-0969">Cilium</keyword>
<proteinExistence type="predicted"/>
<gene>
    <name evidence="3" type="primary">flgJ</name>
    <name evidence="3" type="ORF">QZM52_25755</name>
</gene>
<dbReference type="InterPro" id="IPR051056">
    <property type="entry name" value="Glycosyl_Hydrolase_73"/>
</dbReference>
<evidence type="ECO:0000313" key="4">
    <source>
        <dbReference type="Proteomes" id="UP001171606"/>
    </source>
</evidence>
<comment type="caution">
    <text evidence="3">The sequence shown here is derived from an EMBL/GenBank/DDBJ whole genome shotgun (WGS) entry which is preliminary data.</text>
</comment>
<dbReference type="InterPro" id="IPR013377">
    <property type="entry name" value="FlgJ"/>
</dbReference>
<evidence type="ECO:0000313" key="3">
    <source>
        <dbReference type="EMBL" id="MDN7934687.1"/>
    </source>
</evidence>
<feature type="domain" description="Mannosyl-glycoprotein endo-beta-N-acetylglucosamidase-like" evidence="2">
    <location>
        <begin position="77"/>
        <end position="236"/>
    </location>
</feature>
<dbReference type="PANTHER" id="PTHR33308">
    <property type="entry name" value="PEPTIDOGLYCAN HYDROLASE FLGJ"/>
    <property type="match status" value="1"/>
</dbReference>
<dbReference type="GO" id="GO:0016787">
    <property type="term" value="F:hydrolase activity"/>
    <property type="evidence" value="ECO:0007669"/>
    <property type="project" value="UniProtKB-KW"/>
</dbReference>
<dbReference type="PANTHER" id="PTHR33308:SF9">
    <property type="entry name" value="PEPTIDOGLYCAN HYDROLASE FLGJ"/>
    <property type="match status" value="1"/>
</dbReference>
<dbReference type="Gene3D" id="1.10.530.10">
    <property type="match status" value="1"/>
</dbReference>
<name>A0ABT8PHR2_9BURK</name>
<sequence length="240" mass="25772">MNRPPIPATAHGSRESFDNVYARLRRDIEATVKNGFGPARRAAVSVPPALWSNVRRDRGEVGVPDGGALRAGEAALDMLAQAGSLDARQRAFVADILPHAQRAAAALGTSPDLVVAHAALESGWGQRPLRHADGRTSHNVFGIKATGAWRGDVVDSTTTEYVNGAEIKTVERFRAYRDYAGAFRDYADLIGNNRRYAGALGHGDDAVKFARGLVQGAYATDPRYAAKLSRIVAQIRGIAR</sequence>
<dbReference type="Gene3D" id="2.10.70.40">
    <property type="entry name" value="peptidoglycan hydrolase"/>
    <property type="match status" value="1"/>
</dbReference>
<dbReference type="Pfam" id="PF01832">
    <property type="entry name" value="Glucosaminidase"/>
    <property type="match status" value="1"/>
</dbReference>
<reference evidence="3" key="1">
    <citation type="submission" date="2023-07" db="EMBL/GenBank/DDBJ databases">
        <title>A collection of bacterial strains from the Burkholderia cepacia Research Laboratory and Repository.</title>
        <authorList>
            <person name="Lipuma J."/>
            <person name="Spilker T."/>
            <person name="Caverly L."/>
        </authorList>
    </citation>
    <scope>NUCLEOTIDE SEQUENCE</scope>
    <source>
        <strain evidence="3">AU42020</strain>
    </source>
</reference>
<dbReference type="EMBL" id="JAUJSQ010000011">
    <property type="protein sequence ID" value="MDN7934687.1"/>
    <property type="molecule type" value="Genomic_DNA"/>
</dbReference>
<dbReference type="Proteomes" id="UP001171606">
    <property type="component" value="Unassembled WGS sequence"/>
</dbReference>
<dbReference type="InterPro" id="IPR002901">
    <property type="entry name" value="MGlyc_endo_b_GlcNAc-like_dom"/>
</dbReference>
<dbReference type="NCBIfam" id="TIGR02541">
    <property type="entry name" value="flagell_FlgJ"/>
    <property type="match status" value="1"/>
</dbReference>
<keyword evidence="1 3" id="KW-0378">Hydrolase</keyword>
<protein>
    <submittedName>
        <fullName evidence="3">Flagellar assembly peptidoglycan hydrolase FlgJ</fullName>
    </submittedName>
</protein>
<evidence type="ECO:0000256" key="1">
    <source>
        <dbReference type="ARBA" id="ARBA00022801"/>
    </source>
</evidence>
<keyword evidence="3" id="KW-0966">Cell projection</keyword>
<dbReference type="PRINTS" id="PR01002">
    <property type="entry name" value="FLGFLGJ"/>
</dbReference>